<dbReference type="Proteomes" id="UP001558713">
    <property type="component" value="Unassembled WGS sequence"/>
</dbReference>
<dbReference type="AlphaFoldDB" id="A0ABD1A736"/>
<dbReference type="Pfam" id="PF04510">
    <property type="entry name" value="DUF577"/>
    <property type="match status" value="2"/>
</dbReference>
<organism evidence="2 3">
    <name type="scientific">Cardamine amara subsp. amara</name>
    <dbReference type="NCBI Taxonomy" id="228776"/>
    <lineage>
        <taxon>Eukaryota</taxon>
        <taxon>Viridiplantae</taxon>
        <taxon>Streptophyta</taxon>
        <taxon>Embryophyta</taxon>
        <taxon>Tracheophyta</taxon>
        <taxon>Spermatophyta</taxon>
        <taxon>Magnoliopsida</taxon>
        <taxon>eudicotyledons</taxon>
        <taxon>Gunneridae</taxon>
        <taxon>Pentapetalae</taxon>
        <taxon>rosids</taxon>
        <taxon>malvids</taxon>
        <taxon>Brassicales</taxon>
        <taxon>Brassicaceae</taxon>
        <taxon>Cardamineae</taxon>
        <taxon>Cardamine</taxon>
    </lineage>
</organism>
<dbReference type="PANTHER" id="PTHR31861:SF16">
    <property type="entry name" value="DUF577 DOMAIN-CONTAINING PROTEIN-RELATED"/>
    <property type="match status" value="1"/>
</dbReference>
<reference evidence="2 3" key="1">
    <citation type="submission" date="2024-04" db="EMBL/GenBank/DDBJ databases">
        <title>Genome assembly C_amara_ONT_v2.</title>
        <authorList>
            <person name="Yant L."/>
            <person name="Moore C."/>
            <person name="Slenker M."/>
        </authorList>
    </citation>
    <scope>NUCLEOTIDE SEQUENCE [LARGE SCALE GENOMIC DNA]</scope>
    <source>
        <tissue evidence="2">Leaf</tissue>
    </source>
</reference>
<keyword evidence="3" id="KW-1185">Reference proteome</keyword>
<accession>A0ABD1A736</accession>
<evidence type="ECO:0000313" key="3">
    <source>
        <dbReference type="Proteomes" id="UP001558713"/>
    </source>
</evidence>
<comment type="caution">
    <text evidence="2">The sequence shown here is derived from an EMBL/GenBank/DDBJ whole genome shotgun (WGS) entry which is preliminary data.</text>
</comment>
<feature type="domain" description="DUF577" evidence="1">
    <location>
        <begin position="390"/>
        <end position="562"/>
    </location>
</feature>
<dbReference type="InterPro" id="IPR016024">
    <property type="entry name" value="ARM-type_fold"/>
</dbReference>
<evidence type="ECO:0000259" key="1">
    <source>
        <dbReference type="Pfam" id="PF04510"/>
    </source>
</evidence>
<evidence type="ECO:0000313" key="2">
    <source>
        <dbReference type="EMBL" id="KAL1197145.1"/>
    </source>
</evidence>
<proteinExistence type="predicted"/>
<protein>
    <recommendedName>
        <fullName evidence="1">DUF577 domain-containing protein</fullName>
    </recommendedName>
</protein>
<gene>
    <name evidence="2" type="ORF">V5N11_002024</name>
</gene>
<dbReference type="EMBL" id="JBANAX010000695">
    <property type="protein sequence ID" value="KAL1197145.1"/>
    <property type="molecule type" value="Genomic_DNA"/>
</dbReference>
<dbReference type="PANTHER" id="PTHR31861">
    <property type="entry name" value="OS10G0507500 PROTEIN"/>
    <property type="match status" value="1"/>
</dbReference>
<sequence>MTMAESSNLPLKARDLLASSSHEGVAILVEHLSMPQDTNGNEYQTALALYDFCAYNFPNCLTLMLLKVYRFSSSRILRLFSLNLLSETLAEFRNHNFDLSRATLHEIKPLLISCLTMQETKESDMKVLRRIVSLIVYNVMICDNGGWLELSDCILWLANTEPLKAFHVFVDLSSVYGTFIFNFMEIIVKEAEKVLLNPEQCGVEDWSLALETVVKMGIQLLDTEVRYDLIKNLLNILVKSVKDLVEKGMESFLVQGLDHLERFLSQDKILYNYNKKQCLFVRTFMYEIRNSGTQTKEIMRKINKLVKQPDEPAIKHIPSVIQPKEKQDHGEELDRRWYDHLKTLSSLEVLRIFASTDHEDMFRELAIRRLNVLLSDHTLKNVELDISEFRELQPLLISCLKEGVSDSMFKVLGEVVNHVAYELFVYQHEKWDGLRHYIASQSKTEFQRAVYIFQCLTMVLLDDDFVIPVLDNLLPEIMTRLSPPRELLVDNICWVLAFTGAFCAAIHLVEIPSHAESAKEIADKMIDSVRELVERKMEVGLVRRAFRDVENIVKKQMKWYEKSEYKFIKGLLWRLYAIKGMKWESKIVLWRINVIVERGVDAMAKELPEDVSL</sequence>
<dbReference type="InterPro" id="IPR007598">
    <property type="entry name" value="DUF577"/>
</dbReference>
<feature type="domain" description="DUF577" evidence="1">
    <location>
        <begin position="104"/>
        <end position="274"/>
    </location>
</feature>
<name>A0ABD1A736_CARAN</name>
<dbReference type="SUPFAM" id="SSF48371">
    <property type="entry name" value="ARM repeat"/>
    <property type="match status" value="1"/>
</dbReference>